<reference evidence="2" key="2">
    <citation type="journal article" date="2021" name="PeerJ">
        <title>Extensive microbial diversity within the chicken gut microbiome revealed by metagenomics and culture.</title>
        <authorList>
            <person name="Gilroy R."/>
            <person name="Ravi A."/>
            <person name="Getino M."/>
            <person name="Pursley I."/>
            <person name="Horton D.L."/>
            <person name="Alikhan N.F."/>
            <person name="Baker D."/>
            <person name="Gharbi K."/>
            <person name="Hall N."/>
            <person name="Watson M."/>
            <person name="Adriaenssens E.M."/>
            <person name="Foster-Nyarko E."/>
            <person name="Jarju S."/>
            <person name="Secka A."/>
            <person name="Antonio M."/>
            <person name="Oren A."/>
            <person name="Chaudhuri R.R."/>
            <person name="La Ragione R."/>
            <person name="Hildebrand F."/>
            <person name="Pallen M.J."/>
        </authorList>
    </citation>
    <scope>NUCLEOTIDE SEQUENCE</scope>
    <source>
        <strain evidence="2">ChiSxjej2B14-6234</strain>
    </source>
</reference>
<gene>
    <name evidence="2" type="ORF">IAB73_03420</name>
</gene>
<name>A0A9D0Z9C4_9FIRM</name>
<feature type="transmembrane region" description="Helical" evidence="1">
    <location>
        <begin position="12"/>
        <end position="31"/>
    </location>
</feature>
<comment type="caution">
    <text evidence="2">The sequence shown here is derived from an EMBL/GenBank/DDBJ whole genome shotgun (WGS) entry which is preliminary data.</text>
</comment>
<evidence type="ECO:0000313" key="2">
    <source>
        <dbReference type="EMBL" id="HIQ71245.1"/>
    </source>
</evidence>
<feature type="transmembrane region" description="Helical" evidence="1">
    <location>
        <begin position="146"/>
        <end position="165"/>
    </location>
</feature>
<reference evidence="2" key="1">
    <citation type="submission" date="2020-10" db="EMBL/GenBank/DDBJ databases">
        <authorList>
            <person name="Gilroy R."/>
        </authorList>
    </citation>
    <scope>NUCLEOTIDE SEQUENCE</scope>
    <source>
        <strain evidence="2">ChiSxjej2B14-6234</strain>
    </source>
</reference>
<evidence type="ECO:0000313" key="3">
    <source>
        <dbReference type="Proteomes" id="UP000886887"/>
    </source>
</evidence>
<keyword evidence="1" id="KW-1133">Transmembrane helix</keyword>
<dbReference type="Pfam" id="PF13346">
    <property type="entry name" value="ABC2_membrane_5"/>
    <property type="match status" value="1"/>
</dbReference>
<keyword evidence="1" id="KW-0812">Transmembrane</keyword>
<feature type="transmembrane region" description="Helical" evidence="1">
    <location>
        <begin position="177"/>
        <end position="199"/>
    </location>
</feature>
<evidence type="ECO:0000256" key="1">
    <source>
        <dbReference type="SAM" id="Phobius"/>
    </source>
</evidence>
<dbReference type="InterPro" id="IPR025699">
    <property type="entry name" value="ABC2_memb-like"/>
</dbReference>
<dbReference type="Proteomes" id="UP000886887">
    <property type="component" value="Unassembled WGS sequence"/>
</dbReference>
<accession>A0A9D0Z9C4</accession>
<keyword evidence="1" id="KW-0472">Membrane</keyword>
<organism evidence="2 3">
    <name type="scientific">Candidatus Onthenecus intestinigallinarum</name>
    <dbReference type="NCBI Taxonomy" id="2840875"/>
    <lineage>
        <taxon>Bacteria</taxon>
        <taxon>Bacillati</taxon>
        <taxon>Bacillota</taxon>
        <taxon>Clostridia</taxon>
        <taxon>Eubacteriales</taxon>
        <taxon>Candidatus Onthenecus</taxon>
    </lineage>
</organism>
<sequence>MKGLIVKDLMVAGRQIRTALVIVLFYVVLFWRNASVLVGLMSLMCMMTVVSSFSYDEASRFISYAAALPVARRTIVRAKYALGFGLLALGAGGSALLTMLVGVLAGGLASLEALGAAAGCTLAMGFMLCLTLPLMFRLPVERARVFMTLAMIVPTLLIVTLMQVADVPLAALERAPWPLLLAGMALLLAVCAAASYRIAVRFVQQRDL</sequence>
<feature type="transmembrane region" description="Helical" evidence="1">
    <location>
        <begin position="80"/>
        <end position="107"/>
    </location>
</feature>
<feature type="transmembrane region" description="Helical" evidence="1">
    <location>
        <begin position="113"/>
        <end position="134"/>
    </location>
</feature>
<dbReference type="AlphaFoldDB" id="A0A9D0Z9C4"/>
<dbReference type="EMBL" id="DVFJ01000009">
    <property type="protein sequence ID" value="HIQ71245.1"/>
    <property type="molecule type" value="Genomic_DNA"/>
</dbReference>
<protein>
    <submittedName>
        <fullName evidence="2">ABC-2 transporter permease</fullName>
    </submittedName>
</protein>
<proteinExistence type="predicted"/>